<evidence type="ECO:0000313" key="3">
    <source>
        <dbReference type="Proteomes" id="UP000612585"/>
    </source>
</evidence>
<evidence type="ECO:0000313" key="2">
    <source>
        <dbReference type="EMBL" id="GIJ64074.1"/>
    </source>
</evidence>
<dbReference type="AlphaFoldDB" id="A0A8J4E7A1"/>
<dbReference type="EMBL" id="BOPG01000107">
    <property type="protein sequence ID" value="GIJ64074.1"/>
    <property type="molecule type" value="Genomic_DNA"/>
</dbReference>
<dbReference type="Proteomes" id="UP000612585">
    <property type="component" value="Unassembled WGS sequence"/>
</dbReference>
<keyword evidence="3" id="KW-1185">Reference proteome</keyword>
<protein>
    <submittedName>
        <fullName evidence="2">DUF397 domain-containing protein</fullName>
    </submittedName>
</protein>
<gene>
    <name evidence="2" type="ORF">Vau01_115900</name>
</gene>
<accession>A0A8J4E7A1</accession>
<dbReference type="RefSeq" id="WP_204011915.1">
    <property type="nucleotide sequence ID" value="NZ_BOPG01000107.1"/>
</dbReference>
<comment type="caution">
    <text evidence="2">The sequence shown here is derived from an EMBL/GenBank/DDBJ whole genome shotgun (WGS) entry which is preliminary data.</text>
</comment>
<reference evidence="2" key="1">
    <citation type="submission" date="2021-01" db="EMBL/GenBank/DDBJ databases">
        <title>Whole genome shotgun sequence of Virgisporangium aurantiacum NBRC 16421.</title>
        <authorList>
            <person name="Komaki H."/>
            <person name="Tamura T."/>
        </authorList>
    </citation>
    <scope>NUCLEOTIDE SEQUENCE</scope>
    <source>
        <strain evidence="2">NBRC 16421</strain>
    </source>
</reference>
<evidence type="ECO:0000259" key="1">
    <source>
        <dbReference type="Pfam" id="PF04149"/>
    </source>
</evidence>
<organism evidence="2 3">
    <name type="scientific">Virgisporangium aurantiacum</name>
    <dbReference type="NCBI Taxonomy" id="175570"/>
    <lineage>
        <taxon>Bacteria</taxon>
        <taxon>Bacillati</taxon>
        <taxon>Actinomycetota</taxon>
        <taxon>Actinomycetes</taxon>
        <taxon>Micromonosporales</taxon>
        <taxon>Micromonosporaceae</taxon>
        <taxon>Virgisporangium</taxon>
    </lineage>
</organism>
<name>A0A8J4E7A1_9ACTN</name>
<dbReference type="InterPro" id="IPR007278">
    <property type="entry name" value="DUF397"/>
</dbReference>
<dbReference type="Pfam" id="PF04149">
    <property type="entry name" value="DUF397"/>
    <property type="match status" value="1"/>
</dbReference>
<sequence>MTAAEINRLTLTWRIATRSAGGNCVEVAPTQAGVAVRHSREPDGEMIVYSKAEFAAFLDGAKSGEFDDLVH</sequence>
<feature type="domain" description="DUF397" evidence="1">
    <location>
        <begin position="11"/>
        <end position="62"/>
    </location>
</feature>
<proteinExistence type="predicted"/>